<comment type="caution">
    <text evidence="2">The sequence shown here is derived from an EMBL/GenBank/DDBJ whole genome shotgun (WGS) entry which is preliminary data.</text>
</comment>
<feature type="region of interest" description="Disordered" evidence="1">
    <location>
        <begin position="1"/>
        <end position="89"/>
    </location>
</feature>
<feature type="compositionally biased region" description="Basic and acidic residues" evidence="1">
    <location>
        <begin position="17"/>
        <end position="30"/>
    </location>
</feature>
<evidence type="ECO:0008006" key="4">
    <source>
        <dbReference type="Google" id="ProtNLM"/>
    </source>
</evidence>
<keyword evidence="3" id="KW-1185">Reference proteome</keyword>
<dbReference type="EMBL" id="JAPMXC010000010">
    <property type="protein sequence ID" value="MCY0389312.1"/>
    <property type="molecule type" value="Genomic_DNA"/>
</dbReference>
<name>A0ABT3ZSR1_9BURK</name>
<protein>
    <recommendedName>
        <fullName evidence="4">Type III effector protein</fullName>
    </recommendedName>
</protein>
<evidence type="ECO:0000256" key="1">
    <source>
        <dbReference type="SAM" id="MobiDB-lite"/>
    </source>
</evidence>
<evidence type="ECO:0000313" key="2">
    <source>
        <dbReference type="EMBL" id="MCY0389312.1"/>
    </source>
</evidence>
<evidence type="ECO:0000313" key="3">
    <source>
        <dbReference type="Proteomes" id="UP001082899"/>
    </source>
</evidence>
<organism evidence="2 3">
    <name type="scientific">Robbsia betulipollinis</name>
    <dbReference type="NCBI Taxonomy" id="2981849"/>
    <lineage>
        <taxon>Bacteria</taxon>
        <taxon>Pseudomonadati</taxon>
        <taxon>Pseudomonadota</taxon>
        <taxon>Betaproteobacteria</taxon>
        <taxon>Burkholderiales</taxon>
        <taxon>Burkholderiaceae</taxon>
        <taxon>Robbsia</taxon>
    </lineage>
</organism>
<reference evidence="2" key="1">
    <citation type="submission" date="2022-11" db="EMBL/GenBank/DDBJ databases">
        <title>Robbsia betulipollinis sp. nov., isolated from pollen of birch (Betula pendula).</title>
        <authorList>
            <person name="Shi H."/>
            <person name="Ambika Manirajan B."/>
            <person name="Ratering S."/>
            <person name="Geissler-Plaum R."/>
            <person name="Schnell S."/>
        </authorList>
    </citation>
    <scope>NUCLEOTIDE SEQUENCE</scope>
    <source>
        <strain evidence="2">Bb-Pol-6</strain>
    </source>
</reference>
<feature type="region of interest" description="Disordered" evidence="1">
    <location>
        <begin position="231"/>
        <end position="252"/>
    </location>
</feature>
<dbReference type="Proteomes" id="UP001082899">
    <property type="component" value="Unassembled WGS sequence"/>
</dbReference>
<gene>
    <name evidence="2" type="ORF">OVY01_19390</name>
</gene>
<sequence length="729" mass="76664">MPKIDPHAHGATLPSVTERENRDASRDGRAPGKSSNAPQRPHDSVLGGLKDLSAPAPSNGSGIGATARPSSRADRRGTQRAPNRSGARLPSLRNIAALALAASGKAMATRPENASLSLAMSEPPTPARDLAMPLSDMTNPAPAARPRHAHEPSPLESARFQDQFAVPLGATAIVLAAASLPLMYGLGRQRETSPTETAVTLEDAVAAEHAPAAQFGGSAAVDAPAAPTPASVAAAAATEGESHTASTLPPERRFSTMLSNAATAIWKQTDLYTGLHAGDDAAFRERMMHPPHDQMSLPQRKAQLTGWANEIARMALPDNLKQHFRDSIQDTISTIDGLIRNANPWSRTAKLVAQAILCTPLPIVLPLFAVPIERQQMDVIIASYVKTTMLRGGLAMRASANNAAITNLYLNRDYANVIQSLALSLNLFGRTRGVADNPAYSVGAAVASAAALAYTFYPDQVKSLPGHVVRTVKQVASLITRNGPLPPREQSVRVGGVDASGVSDESKAGLHALGGQVFQARASLASERHGFKDAGKTLSDTADWQFGQMLKGYHNLARDLEAFTASPGPANGSVHDPDRTAKLALAIMSGTICAGVTAEFYQNKITAVDMGVDALFNIYNGLNQALDPNVSWQQSLDTFKNWTSLSLVMAPMQAGNLLAGNPVERTDKNMLVGAGALTAANLLVAGPFGAAVKIVVGKALDLAQREMPAQATSLEMIASTQPADSRPHP</sequence>
<proteinExistence type="predicted"/>
<accession>A0ABT3ZSR1</accession>
<feature type="compositionally biased region" description="Low complexity" evidence="1">
    <location>
        <begin position="231"/>
        <end position="247"/>
    </location>
</feature>